<dbReference type="RefSeq" id="WP_278476985.1">
    <property type="nucleotide sequence ID" value="NZ_JABZRE010000002.1"/>
</dbReference>
<evidence type="ECO:0000256" key="2">
    <source>
        <dbReference type="SAM" id="Phobius"/>
    </source>
</evidence>
<dbReference type="Proteomes" id="UP000758611">
    <property type="component" value="Unassembled WGS sequence"/>
</dbReference>
<protein>
    <submittedName>
        <fullName evidence="3">Uncharacterized protein</fullName>
    </submittedName>
</protein>
<reference evidence="3" key="1">
    <citation type="submission" date="2020-04" db="EMBL/GenBank/DDBJ databases">
        <title>Deep metagenomics examines the oral microbiome during advanced dental caries in children, revealing novel taxa and co-occurrences with host molecules.</title>
        <authorList>
            <person name="Baker J.L."/>
            <person name="Morton J.T."/>
            <person name="Dinis M."/>
            <person name="Alvarez R."/>
            <person name="Tran N.C."/>
            <person name="Knight R."/>
            <person name="Edlund A."/>
        </authorList>
    </citation>
    <scope>NUCLEOTIDE SEQUENCE</scope>
    <source>
        <strain evidence="3">JCVI_23_bin.11</strain>
    </source>
</reference>
<sequence length="357" mass="39743">MPGKVIRQKKIKKIFLVFGLFGILGAGAGLYVYTANKGPSDKNVQTLNSEQQKSLIETATKLVKQNTKPKEVYNDLGSRIEKLDKQNQYLAMDLIYTSIQNATFYYNSTGSVMSGEIEYNRKSSRSSIAAANNSAWVSGFVRDLKDQHLKPFSLSGAQILSLPNWVELKDYQKYSSPELSILIETGLEAEQFEIFNSESGEVDAYQAFKAYEKVLEGLNKLSKENQSSKYLSDLNSLARFYHDVALGVVITDNIELDSNGTTYTLSKNQISALEKIKNESKDSVLAKEAGSILGVLKDGKAPGNFLKNIAKESQKRFGSSVFWQAEQDLSSIVTSKTLTEKEKKEDPKTGEEKNENN</sequence>
<organism evidence="3 4">
    <name type="scientific">Parvimonas micra</name>
    <dbReference type="NCBI Taxonomy" id="33033"/>
    <lineage>
        <taxon>Bacteria</taxon>
        <taxon>Bacillati</taxon>
        <taxon>Bacillota</taxon>
        <taxon>Tissierellia</taxon>
        <taxon>Tissierellales</taxon>
        <taxon>Peptoniphilaceae</taxon>
        <taxon>Parvimonas</taxon>
    </lineage>
</organism>
<comment type="caution">
    <text evidence="3">The sequence shown here is derived from an EMBL/GenBank/DDBJ whole genome shotgun (WGS) entry which is preliminary data.</text>
</comment>
<dbReference type="AlphaFoldDB" id="A0A930E3F9"/>
<keyword evidence="2" id="KW-0472">Membrane</keyword>
<evidence type="ECO:0000256" key="1">
    <source>
        <dbReference type="SAM" id="MobiDB-lite"/>
    </source>
</evidence>
<name>A0A930E3F9_9FIRM</name>
<keyword evidence="2" id="KW-0812">Transmembrane</keyword>
<evidence type="ECO:0000313" key="3">
    <source>
        <dbReference type="EMBL" id="MBF1306421.1"/>
    </source>
</evidence>
<gene>
    <name evidence="3" type="ORF">HXM94_01340</name>
</gene>
<dbReference type="EMBL" id="JABZRE010000002">
    <property type="protein sequence ID" value="MBF1306421.1"/>
    <property type="molecule type" value="Genomic_DNA"/>
</dbReference>
<feature type="transmembrane region" description="Helical" evidence="2">
    <location>
        <begin position="14"/>
        <end position="33"/>
    </location>
</feature>
<evidence type="ECO:0000313" key="4">
    <source>
        <dbReference type="Proteomes" id="UP000758611"/>
    </source>
</evidence>
<proteinExistence type="predicted"/>
<accession>A0A930E3F9</accession>
<feature type="compositionally biased region" description="Basic and acidic residues" evidence="1">
    <location>
        <begin position="338"/>
        <end position="357"/>
    </location>
</feature>
<feature type="region of interest" description="Disordered" evidence="1">
    <location>
        <begin position="334"/>
        <end position="357"/>
    </location>
</feature>
<keyword evidence="2" id="KW-1133">Transmembrane helix</keyword>